<dbReference type="InterPro" id="IPR000192">
    <property type="entry name" value="Aminotrans_V_dom"/>
</dbReference>
<dbReference type="Proteomes" id="UP000316252">
    <property type="component" value="Unassembled WGS sequence"/>
</dbReference>
<dbReference type="PANTHER" id="PTHR21152:SF24">
    <property type="entry name" value="ALANINE--GLYOXYLATE AMINOTRANSFERASE 1"/>
    <property type="match status" value="1"/>
</dbReference>
<accession>A0A506XWZ6</accession>
<feature type="domain" description="Aminotransferase class V" evidence="8">
    <location>
        <begin position="39"/>
        <end position="331"/>
    </location>
</feature>
<dbReference type="GO" id="GO:0004760">
    <property type="term" value="F:L-serine-pyruvate transaminase activity"/>
    <property type="evidence" value="ECO:0007669"/>
    <property type="project" value="TreeGrafter"/>
</dbReference>
<keyword evidence="4 9" id="KW-0808">Transferase</keyword>
<keyword evidence="3 9" id="KW-0032">Aminotransferase</keyword>
<organism evidence="9 10">
    <name type="scientific">Schumannella soli</name>
    <dbReference type="NCBI Taxonomy" id="2590779"/>
    <lineage>
        <taxon>Bacteria</taxon>
        <taxon>Bacillati</taxon>
        <taxon>Actinomycetota</taxon>
        <taxon>Actinomycetes</taxon>
        <taxon>Micrococcales</taxon>
        <taxon>Microbacteriaceae</taxon>
        <taxon>Schumannella</taxon>
    </lineage>
</organism>
<evidence type="ECO:0000256" key="2">
    <source>
        <dbReference type="ARBA" id="ARBA00009236"/>
    </source>
</evidence>
<comment type="cofactor">
    <cofactor evidence="1 7">
        <name>pyridoxal 5'-phosphate</name>
        <dbReference type="ChEBI" id="CHEBI:597326"/>
    </cofactor>
</comment>
<dbReference type="InterPro" id="IPR015422">
    <property type="entry name" value="PyrdxlP-dep_Trfase_small"/>
</dbReference>
<keyword evidence="10" id="KW-1185">Reference proteome</keyword>
<dbReference type="InterPro" id="IPR024169">
    <property type="entry name" value="SP_NH2Trfase/AEP_transaminase"/>
</dbReference>
<dbReference type="InterPro" id="IPR015424">
    <property type="entry name" value="PyrdxlP-dep_Trfase"/>
</dbReference>
<evidence type="ECO:0000256" key="1">
    <source>
        <dbReference type="ARBA" id="ARBA00001933"/>
    </source>
</evidence>
<evidence type="ECO:0000256" key="4">
    <source>
        <dbReference type="ARBA" id="ARBA00022679"/>
    </source>
</evidence>
<evidence type="ECO:0000259" key="8">
    <source>
        <dbReference type="Pfam" id="PF00266"/>
    </source>
</evidence>
<dbReference type="Gene3D" id="3.90.1150.10">
    <property type="entry name" value="Aspartate Aminotransferase, domain 1"/>
    <property type="match status" value="1"/>
</dbReference>
<dbReference type="SUPFAM" id="SSF53383">
    <property type="entry name" value="PLP-dependent transferases"/>
    <property type="match status" value="1"/>
</dbReference>
<proteinExistence type="inferred from homology"/>
<gene>
    <name evidence="9" type="ORF">FJ657_01685</name>
</gene>
<dbReference type="InterPro" id="IPR015421">
    <property type="entry name" value="PyrdxlP-dep_Trfase_major"/>
</dbReference>
<comment type="caution">
    <text evidence="9">The sequence shown here is derived from an EMBL/GenBank/DDBJ whole genome shotgun (WGS) entry which is preliminary data.</text>
</comment>
<evidence type="ECO:0000313" key="9">
    <source>
        <dbReference type="EMBL" id="TPW77424.1"/>
    </source>
</evidence>
<evidence type="ECO:0000313" key="10">
    <source>
        <dbReference type="Proteomes" id="UP000316252"/>
    </source>
</evidence>
<dbReference type="GO" id="GO:0008453">
    <property type="term" value="F:alanine-glyoxylate transaminase activity"/>
    <property type="evidence" value="ECO:0007669"/>
    <property type="project" value="TreeGrafter"/>
</dbReference>
<dbReference type="EMBL" id="VHQG01000001">
    <property type="protein sequence ID" value="TPW77424.1"/>
    <property type="molecule type" value="Genomic_DNA"/>
</dbReference>
<comment type="similarity">
    <text evidence="2">Belongs to the class-V pyridoxal-phosphate-dependent aminotransferase family.</text>
</comment>
<dbReference type="AlphaFoldDB" id="A0A506XWZ6"/>
<sequence length="393" mass="40374">MHDTDLLLTAGPTPYPAAVRSALAGPALSPDDPAFVELVRRVEGMLRQLFGAAGDVVVLQGEAVLGLEAAARGLVRPGMPVLNLVQGVFGHYMGLWLEQFGAVVHEVRVPYDRAVPPSAVADALAAHPEIELVCAVGCETPSGTVSDLEGIGAVVREHGALALVDAVAALGATPFDADAWGWDVAVSAPHKVLGGTAGLSLLSVSERAWTALGANPSAPRGSYLSLLDWKERWLEGGSFPYVPSPSDWLALDAALDELLREGLDAAARRHAVASAAVRAGVRALGLRLWADDDAIAAPVVTAVHIPEGIDPDHLCRVAHRRYGVLMSSGQGAGDLVRIAHMGSTASGLHPVIGIAALGRALADLGVGVDIGSGAAAVLAVLSDNAGSDRSGRE</sequence>
<keyword evidence="5 7" id="KW-0663">Pyridoxal phosphate</keyword>
<evidence type="ECO:0000256" key="6">
    <source>
        <dbReference type="PIRSR" id="PIRSR000524-1"/>
    </source>
</evidence>
<protein>
    <submittedName>
        <fullName evidence="9">Alanine--glyoxylate aminotransferase family protein</fullName>
    </submittedName>
</protein>
<dbReference type="RefSeq" id="WP_141161952.1">
    <property type="nucleotide sequence ID" value="NZ_VHQG01000001.1"/>
</dbReference>
<feature type="modified residue" description="N6-(pyridoxal phosphate)lysine" evidence="7">
    <location>
        <position position="191"/>
    </location>
</feature>
<name>A0A506XWZ6_9MICO</name>
<dbReference type="PANTHER" id="PTHR21152">
    <property type="entry name" value="AMINOTRANSFERASE CLASS V"/>
    <property type="match status" value="1"/>
</dbReference>
<dbReference type="OrthoDB" id="9766472at2"/>
<dbReference type="GO" id="GO:0019265">
    <property type="term" value="P:glycine biosynthetic process, by transamination of glyoxylate"/>
    <property type="evidence" value="ECO:0007669"/>
    <property type="project" value="TreeGrafter"/>
</dbReference>
<evidence type="ECO:0000256" key="3">
    <source>
        <dbReference type="ARBA" id="ARBA00022576"/>
    </source>
</evidence>
<reference evidence="9 10" key="1">
    <citation type="submission" date="2019-06" db="EMBL/GenBank/DDBJ databases">
        <authorList>
            <person name="Li F."/>
        </authorList>
    </citation>
    <scope>NUCLEOTIDE SEQUENCE [LARGE SCALE GENOMIC DNA]</scope>
    <source>
        <strain evidence="9 10">10F1D-1</strain>
    </source>
</reference>
<evidence type="ECO:0000256" key="7">
    <source>
        <dbReference type="PIRSR" id="PIRSR000524-50"/>
    </source>
</evidence>
<evidence type="ECO:0000256" key="5">
    <source>
        <dbReference type="ARBA" id="ARBA00022898"/>
    </source>
</evidence>
<dbReference type="Pfam" id="PF00266">
    <property type="entry name" value="Aminotran_5"/>
    <property type="match status" value="1"/>
</dbReference>
<dbReference type="Gene3D" id="3.40.640.10">
    <property type="entry name" value="Type I PLP-dependent aspartate aminotransferase-like (Major domain)"/>
    <property type="match status" value="1"/>
</dbReference>
<feature type="binding site" evidence="6">
    <location>
        <position position="337"/>
    </location>
    <ligand>
        <name>substrate</name>
    </ligand>
</feature>
<dbReference type="PIRSF" id="PIRSF000524">
    <property type="entry name" value="SPT"/>
    <property type="match status" value="1"/>
</dbReference>